<proteinExistence type="predicted"/>
<evidence type="ECO:0000259" key="3">
    <source>
        <dbReference type="Pfam" id="PF00248"/>
    </source>
</evidence>
<evidence type="ECO:0000256" key="1">
    <source>
        <dbReference type="ARBA" id="ARBA00023002"/>
    </source>
</evidence>
<feature type="domain" description="NADP-dependent oxidoreductase" evidence="3">
    <location>
        <begin position="71"/>
        <end position="333"/>
    </location>
</feature>
<dbReference type="PROSITE" id="PS00798">
    <property type="entry name" value="ALDOKETO_REDUCTASE_1"/>
    <property type="match status" value="1"/>
</dbReference>
<reference evidence="5 6" key="1">
    <citation type="submission" date="2019-06" db="EMBL/GenBank/DDBJ databases">
        <title>A chromosomal-level reference genome of Carpinus fangiana (Coryloideae, Betulaceae).</title>
        <authorList>
            <person name="Yang X."/>
            <person name="Wang Z."/>
            <person name="Zhang L."/>
            <person name="Hao G."/>
            <person name="Liu J."/>
            <person name="Yang Y."/>
        </authorList>
    </citation>
    <scope>NUCLEOTIDE SEQUENCE [LARGE SCALE GENOMIC DNA]</scope>
    <source>
        <strain evidence="5">Cfa_2016G</strain>
        <tissue evidence="5">Leaf</tissue>
    </source>
</reference>
<protein>
    <recommendedName>
        <fullName evidence="7">NADP-dependent oxidoreductase domain-containing protein</fullName>
    </recommendedName>
</protein>
<comment type="caution">
    <text evidence="5">The sequence shown here is derived from an EMBL/GenBank/DDBJ whole genome shotgun (WGS) entry which is preliminary data.</text>
</comment>
<evidence type="ECO:0008006" key="7">
    <source>
        <dbReference type="Google" id="ProtNLM"/>
    </source>
</evidence>
<organism evidence="5 6">
    <name type="scientific">Carpinus fangiana</name>
    <dbReference type="NCBI Taxonomy" id="176857"/>
    <lineage>
        <taxon>Eukaryota</taxon>
        <taxon>Viridiplantae</taxon>
        <taxon>Streptophyta</taxon>
        <taxon>Embryophyta</taxon>
        <taxon>Tracheophyta</taxon>
        <taxon>Spermatophyta</taxon>
        <taxon>Magnoliopsida</taxon>
        <taxon>eudicotyledons</taxon>
        <taxon>Gunneridae</taxon>
        <taxon>Pentapetalae</taxon>
        <taxon>rosids</taxon>
        <taxon>fabids</taxon>
        <taxon>Fagales</taxon>
        <taxon>Betulaceae</taxon>
        <taxon>Carpinus</taxon>
    </lineage>
</organism>
<dbReference type="InterPro" id="IPR018170">
    <property type="entry name" value="Aldo/ket_reductase_CS"/>
</dbReference>
<accession>A0A5N6KZ73</accession>
<dbReference type="PROSITE" id="PS00062">
    <property type="entry name" value="ALDOKETO_REDUCTASE_2"/>
    <property type="match status" value="1"/>
</dbReference>
<dbReference type="InterPro" id="IPR020471">
    <property type="entry name" value="AKR"/>
</dbReference>
<dbReference type="PANTHER" id="PTHR11732">
    <property type="entry name" value="ALDO/KETO REDUCTASE"/>
    <property type="match status" value="1"/>
</dbReference>
<feature type="domain" description="Tautomerase cis-CaaD-like" evidence="4">
    <location>
        <begin position="541"/>
        <end position="630"/>
    </location>
</feature>
<name>A0A5N6KZ73_9ROSI</name>
<dbReference type="OrthoDB" id="416253at2759"/>
<dbReference type="EMBL" id="VIBQ01000018">
    <property type="protein sequence ID" value="KAB8364838.1"/>
    <property type="molecule type" value="Genomic_DNA"/>
</dbReference>
<sequence length="716" mass="78695">MGGLVVMAREILQEPSKPQAPGEKDRRTRFWSSNLFLSKMTSTTTTTQSSIAAQELPSHFTLNTGARIPAVGFGTWQAAPHEVEKAVEIALRAGYRHIDAAAIYRNEAEVGAGLANSGVARSEVFVTSKLWNTKHRPEDVEAALDKTLKDLGTDYVDLYLMHWPVAFKPGNKWFPLSSSGVFELDSTPVAATWRAMEALLATGKARAIGVSNFTAAALATLLESASVVPAVNQIEVHPYLQQPALFDFCRARGIVVEAYSPLGNNQTGEPRTVDDPLVARMSSQTGLDGGQLLASWGIQRGHVVLPKSVTPRRIESNLRVQGLTSDVFEALTGLERHKRFNFPAVWGADIFGEVGQEAVDRKAREAGPANLKKCDSLNSKIHSAILTSLPNSKKTKVVLQSIIPPDYMTLRSKWRRGVPRGRPAPPMWKCQASPFLLLDPCSLEISFRACVSRFPDGPDPIVQCICKSRIICNVHPSNHAIAGRLPLTLPGCALLAVRSGHPRRYHPWNHYASADVAAAVGPPLYNSPAFVPLVEHLFPLPPDTQDAFAEEITRIHSTKFSTPRLFVNVVFKEIAELRTYVGGKFRRSNRITGYVRTSNARTQADFDAVCVEISKAWAQIVHPGEEAPETDNHDLRAVFIIGGLISAWEAGFTVAPAGQDVQWAKDHMEEFKKRAADGDEDFRDLVEDLEGRAEFGGDPELAKKRAEEAQKKKEKE</sequence>
<keyword evidence="6" id="KW-1185">Reference proteome</keyword>
<evidence type="ECO:0000256" key="2">
    <source>
        <dbReference type="SAM" id="MobiDB-lite"/>
    </source>
</evidence>
<dbReference type="InterPro" id="IPR023210">
    <property type="entry name" value="NADP_OxRdtase_dom"/>
</dbReference>
<evidence type="ECO:0000313" key="5">
    <source>
        <dbReference type="EMBL" id="KAB8364838.1"/>
    </source>
</evidence>
<keyword evidence="1" id="KW-0560">Oxidoreductase</keyword>
<dbReference type="Gene3D" id="3.20.20.100">
    <property type="entry name" value="NADP-dependent oxidoreductase domain"/>
    <property type="match status" value="1"/>
</dbReference>
<dbReference type="Gene3D" id="3.30.429.10">
    <property type="entry name" value="Macrophage Migration Inhibitory Factor"/>
    <property type="match status" value="1"/>
</dbReference>
<dbReference type="FunFam" id="3.20.20.100:FF:000002">
    <property type="entry name" value="2,5-diketo-D-gluconic acid reductase A"/>
    <property type="match status" value="1"/>
</dbReference>
<dbReference type="InterPro" id="IPR036812">
    <property type="entry name" value="NAD(P)_OxRdtase_dom_sf"/>
</dbReference>
<dbReference type="Proteomes" id="UP000327013">
    <property type="component" value="Unassembled WGS sequence"/>
</dbReference>
<dbReference type="GO" id="GO:0016616">
    <property type="term" value="F:oxidoreductase activity, acting on the CH-OH group of donors, NAD or NADP as acceptor"/>
    <property type="evidence" value="ECO:0007669"/>
    <property type="project" value="UniProtKB-ARBA"/>
</dbReference>
<evidence type="ECO:0000313" key="6">
    <source>
        <dbReference type="Proteomes" id="UP000327013"/>
    </source>
</evidence>
<dbReference type="AlphaFoldDB" id="A0A5N6KZ73"/>
<dbReference type="Pfam" id="PF00248">
    <property type="entry name" value="Aldo_ket_red"/>
    <property type="match status" value="1"/>
</dbReference>
<feature type="region of interest" description="Disordered" evidence="2">
    <location>
        <begin position="691"/>
        <end position="716"/>
    </location>
</feature>
<evidence type="ECO:0000259" key="4">
    <source>
        <dbReference type="Pfam" id="PF14832"/>
    </source>
</evidence>
<dbReference type="InterPro" id="IPR014347">
    <property type="entry name" value="Tautomerase/MIF_sf"/>
</dbReference>
<dbReference type="SUPFAM" id="SSF51430">
    <property type="entry name" value="NAD(P)-linked oxidoreductase"/>
    <property type="match status" value="1"/>
</dbReference>
<dbReference type="PRINTS" id="PR00069">
    <property type="entry name" value="ALDKETRDTASE"/>
</dbReference>
<gene>
    <name evidence="5" type="ORF">FH972_024701</name>
</gene>
<dbReference type="InterPro" id="IPR028116">
    <property type="entry name" value="Cis-CaaD-like"/>
</dbReference>
<dbReference type="Pfam" id="PF14832">
    <property type="entry name" value="Tautomerase_3"/>
    <property type="match status" value="1"/>
</dbReference>